<proteinExistence type="predicted"/>
<organism evidence="2 3">
    <name type="scientific">Halalkalibacter akibai (strain ATCC 43226 / DSM 21942 / CIP 109018 / JCM 9157 / 1139)</name>
    <name type="common">Bacillus akibai</name>
    <dbReference type="NCBI Taxonomy" id="1236973"/>
    <lineage>
        <taxon>Bacteria</taxon>
        <taxon>Bacillati</taxon>
        <taxon>Bacillota</taxon>
        <taxon>Bacilli</taxon>
        <taxon>Bacillales</taxon>
        <taxon>Bacillaceae</taxon>
        <taxon>Halalkalibacter</taxon>
    </lineage>
</organism>
<keyword evidence="1" id="KW-0472">Membrane</keyword>
<dbReference type="AlphaFoldDB" id="W4QYN8"/>
<keyword evidence="1" id="KW-1133">Transmembrane helix</keyword>
<reference evidence="2 3" key="1">
    <citation type="journal article" date="2014" name="Genome Announc.">
        <title>Draft Genome Sequences of Three Alkaliphilic Bacillus Strains, Bacillus wakoensis JCM 9140T, Bacillus akibai JCM 9157T, and Bacillus hemicellulosilyticus JCM 9152T.</title>
        <authorList>
            <person name="Yuki M."/>
            <person name="Oshima K."/>
            <person name="Suda W."/>
            <person name="Oshida Y."/>
            <person name="Kitamura K."/>
            <person name="Iida T."/>
            <person name="Hattori M."/>
            <person name="Ohkuma M."/>
        </authorList>
    </citation>
    <scope>NUCLEOTIDE SEQUENCE [LARGE SCALE GENOMIC DNA]</scope>
    <source>
        <strain evidence="2 3">JCM 9157</strain>
    </source>
</reference>
<keyword evidence="3" id="KW-1185">Reference proteome</keyword>
<evidence type="ECO:0000256" key="1">
    <source>
        <dbReference type="SAM" id="Phobius"/>
    </source>
</evidence>
<evidence type="ECO:0000313" key="3">
    <source>
        <dbReference type="Proteomes" id="UP000018896"/>
    </source>
</evidence>
<dbReference type="Proteomes" id="UP000018896">
    <property type="component" value="Unassembled WGS sequence"/>
</dbReference>
<evidence type="ECO:0000313" key="2">
    <source>
        <dbReference type="EMBL" id="GAE37265.1"/>
    </source>
</evidence>
<dbReference type="EMBL" id="BAUV01000062">
    <property type="protein sequence ID" value="GAE37265.1"/>
    <property type="molecule type" value="Genomic_DNA"/>
</dbReference>
<dbReference type="eggNOG" id="ENOG5030MIX">
    <property type="taxonomic scope" value="Bacteria"/>
</dbReference>
<feature type="transmembrane region" description="Helical" evidence="1">
    <location>
        <begin position="83"/>
        <end position="101"/>
    </location>
</feature>
<dbReference type="STRING" id="1236973.JCM9157_4535"/>
<feature type="transmembrane region" description="Helical" evidence="1">
    <location>
        <begin position="56"/>
        <end position="77"/>
    </location>
</feature>
<sequence>MIVIAIGLAIDYFPALTGGIVGRNMIFALIFLCFIGAVIAEILLPRKENQKVNVPLFEHDLFFIMYVITLIALYTLLGGQSQIGLAITHPVLWIFVVYAFLKWNLERKQLKRENE</sequence>
<keyword evidence="1" id="KW-0812">Transmembrane</keyword>
<accession>W4QYN8</accession>
<feature type="transmembrane region" description="Helical" evidence="1">
    <location>
        <begin position="25"/>
        <end position="44"/>
    </location>
</feature>
<name>W4QYN8_HALA3</name>
<gene>
    <name evidence="2" type="ORF">JCM9157_4535</name>
</gene>
<comment type="caution">
    <text evidence="2">The sequence shown here is derived from an EMBL/GenBank/DDBJ whole genome shotgun (WGS) entry which is preliminary data.</text>
</comment>
<protein>
    <submittedName>
        <fullName evidence="2">Uncharacterized protein</fullName>
    </submittedName>
</protein>